<feature type="transmembrane region" description="Helical" evidence="7">
    <location>
        <begin position="421"/>
        <end position="439"/>
    </location>
</feature>
<dbReference type="GO" id="GO:0005886">
    <property type="term" value="C:plasma membrane"/>
    <property type="evidence" value="ECO:0007669"/>
    <property type="project" value="UniProtKB-SubCell"/>
</dbReference>
<feature type="transmembrane region" description="Helical" evidence="7">
    <location>
        <begin position="144"/>
        <end position="162"/>
    </location>
</feature>
<evidence type="ECO:0000256" key="3">
    <source>
        <dbReference type="ARBA" id="ARBA00022692"/>
    </source>
</evidence>
<dbReference type="KEGG" id="asol:BEN76_11475"/>
<keyword evidence="4 7" id="KW-1133">Transmembrane helix</keyword>
<comment type="similarity">
    <text evidence="6">Belongs to the YccS/YhfK family.</text>
</comment>
<name>A0A1P8EKF7_9GAMM</name>
<dbReference type="InterPro" id="IPR049453">
    <property type="entry name" value="Memb_transporter_dom"/>
</dbReference>
<dbReference type="InterPro" id="IPR010020">
    <property type="entry name" value="Integral_membrane_YCCS_YHJK"/>
</dbReference>
<dbReference type="EMBL" id="CP016896">
    <property type="protein sequence ID" value="APV36602.1"/>
    <property type="molecule type" value="Genomic_DNA"/>
</dbReference>
<evidence type="ECO:0000313" key="11">
    <source>
        <dbReference type="Proteomes" id="UP000185674"/>
    </source>
</evidence>
<feature type="domain" description="Integral membrane bound transporter" evidence="9">
    <location>
        <begin position="410"/>
        <end position="530"/>
    </location>
</feature>
<feature type="transmembrane region" description="Helical" evidence="7">
    <location>
        <begin position="66"/>
        <end position="83"/>
    </location>
</feature>
<accession>A0A1P8EKF7</accession>
<reference evidence="10 11" key="1">
    <citation type="submission" date="2016-08" db="EMBL/GenBank/DDBJ databases">
        <title>Complete genome sequence of Acinetobacter baylyi strain GFJ2.</title>
        <authorList>
            <person name="Tabata M."/>
            <person name="Kuboki S."/>
            <person name="Gibu N."/>
            <person name="Kinouchi Y."/>
            <person name="Vangnai A."/>
            <person name="Kasai D."/>
            <person name="Fukuda M."/>
        </authorList>
    </citation>
    <scope>NUCLEOTIDE SEQUENCE [LARGE SCALE GENOMIC DNA]</scope>
    <source>
        <strain evidence="10 11">GFJ2</strain>
    </source>
</reference>
<dbReference type="eggNOG" id="COG1289">
    <property type="taxonomic scope" value="Bacteria"/>
</dbReference>
<evidence type="ECO:0000256" key="4">
    <source>
        <dbReference type="ARBA" id="ARBA00022989"/>
    </source>
</evidence>
<evidence type="ECO:0000256" key="2">
    <source>
        <dbReference type="ARBA" id="ARBA00022475"/>
    </source>
</evidence>
<keyword evidence="3 7" id="KW-0812">Transmembrane</keyword>
<comment type="subcellular location">
    <subcellularLocation>
        <location evidence="1">Cell membrane</location>
        <topology evidence="1">Multi-pass membrane protein</topology>
    </subcellularLocation>
</comment>
<feature type="transmembrane region" description="Helical" evidence="7">
    <location>
        <begin position="12"/>
        <end position="30"/>
    </location>
</feature>
<dbReference type="Proteomes" id="UP000185674">
    <property type="component" value="Chromosome"/>
</dbReference>
<dbReference type="Pfam" id="PF12805">
    <property type="entry name" value="FUSC-like"/>
    <property type="match status" value="1"/>
</dbReference>
<keyword evidence="2" id="KW-1003">Cell membrane</keyword>
<dbReference type="STRING" id="487316.BEN76_11475"/>
<organism evidence="10 11">
    <name type="scientific">Acinetobacter soli</name>
    <dbReference type="NCBI Taxonomy" id="487316"/>
    <lineage>
        <taxon>Bacteria</taxon>
        <taxon>Pseudomonadati</taxon>
        <taxon>Pseudomonadota</taxon>
        <taxon>Gammaproteobacteria</taxon>
        <taxon>Moraxellales</taxon>
        <taxon>Moraxellaceae</taxon>
        <taxon>Acinetobacter</taxon>
    </lineage>
</organism>
<sequence length="716" mass="82127">MRSRFEFLSSYQINATLVYCVQIFIVLLGTTLGLRSLGLDELIIPVTLGAIATALTDFDDRLTIRLRNLMYVSVLFFVVSTILELLAPYPAFFIVYLSLSSGFLILLGSLGQRYATISFGTVLLSVYTLFGLGEYTHWYQQPLYFVYGVLWYGLTSVLFFMIKPTLAVQDNLAQIFQNLSQVLTLKSRLFDPDNLDNVEQLLFELSLENSKTVQSLNSAKSSLLSRLKASRVNKNSMQWLHLYFVAQDIHEQVSANYLHYEQIQRNFSRSDLIFRIQKNIRLQAQACEQLSQCILSRQPYQPRPEIKQSLMQLELSMQDWIVKNPHNIKVKNLKLILKNLHNLDDQLSNLDDLQATYPQRMQHHIDNLNLLDDDIHGIRDLWLKFRQHLTPQSALFRHATRIAFVFAAGSLISLLPFAQNGYWILLTGLFVCQVTYFATKSRLRLRTLGTLLGVIFGLPILYFVPSVDGQLMITVICGVFFFYLRQKKYALATSMATLMVLLIFNLKGAGYAIILPRVIDTLLGCAVAWFAVSFIWPDWNFRNISNNIRNSSQACVVYFSSVIEQYQTGRNNSMAYRIARRLAHNSQIELSTMISSLSAEPHPNPELIHSAFRYLVYSHSQLSYISALGSHREKMEDPEILALMQKCQQMLHAVLQQHQPLPQGQIEQQLREIERLAQSNSGADNLMLVLKQISLILETLPELINLRTQLLQQEIR</sequence>
<proteinExistence type="inferred from homology"/>
<dbReference type="NCBIfam" id="TIGR01667">
    <property type="entry name" value="YCCS_YHFK"/>
    <property type="match status" value="1"/>
</dbReference>
<dbReference type="PANTHER" id="PTHR30509:SF8">
    <property type="entry name" value="INNER MEMBRANE PROTEIN YCCS"/>
    <property type="match status" value="1"/>
</dbReference>
<gene>
    <name evidence="10" type="ORF">BEN76_11475</name>
</gene>
<feature type="transmembrane region" description="Helical" evidence="7">
    <location>
        <begin position="518"/>
        <end position="536"/>
    </location>
</feature>
<evidence type="ECO:0000313" key="10">
    <source>
        <dbReference type="EMBL" id="APV36602.1"/>
    </source>
</evidence>
<evidence type="ECO:0000259" key="9">
    <source>
        <dbReference type="Pfam" id="PF13515"/>
    </source>
</evidence>
<protein>
    <submittedName>
        <fullName evidence="10">TIGR01666 family membrane protein</fullName>
    </submittedName>
</protein>
<dbReference type="Pfam" id="PF13515">
    <property type="entry name" value="FUSC_2"/>
    <property type="match status" value="1"/>
</dbReference>
<dbReference type="NCBIfam" id="TIGR01666">
    <property type="entry name" value="YCCS"/>
    <property type="match status" value="1"/>
</dbReference>
<evidence type="ECO:0000256" key="1">
    <source>
        <dbReference type="ARBA" id="ARBA00004651"/>
    </source>
</evidence>
<evidence type="ECO:0000259" key="8">
    <source>
        <dbReference type="Pfam" id="PF12805"/>
    </source>
</evidence>
<evidence type="ECO:0000256" key="5">
    <source>
        <dbReference type="ARBA" id="ARBA00023136"/>
    </source>
</evidence>
<feature type="transmembrane region" description="Helical" evidence="7">
    <location>
        <begin position="451"/>
        <end position="483"/>
    </location>
</feature>
<dbReference type="InterPro" id="IPR032692">
    <property type="entry name" value="YccS_N"/>
</dbReference>
<feature type="transmembrane region" description="Helical" evidence="7">
    <location>
        <begin position="42"/>
        <end position="59"/>
    </location>
</feature>
<feature type="domain" description="Integral membrane protein YccS N-terminal" evidence="8">
    <location>
        <begin position="68"/>
        <end position="347"/>
    </location>
</feature>
<evidence type="ECO:0000256" key="6">
    <source>
        <dbReference type="ARBA" id="ARBA00043993"/>
    </source>
</evidence>
<dbReference type="AlphaFoldDB" id="A0A1P8EKF7"/>
<evidence type="ECO:0000256" key="7">
    <source>
        <dbReference type="SAM" id="Phobius"/>
    </source>
</evidence>
<dbReference type="InterPro" id="IPR010019">
    <property type="entry name" value="Integral_membrane_YccS"/>
</dbReference>
<feature type="transmembrane region" description="Helical" evidence="7">
    <location>
        <begin position="114"/>
        <end position="132"/>
    </location>
</feature>
<dbReference type="PANTHER" id="PTHR30509">
    <property type="entry name" value="P-HYDROXYBENZOIC ACID EFFLUX PUMP SUBUNIT-RELATED"/>
    <property type="match status" value="1"/>
</dbReference>
<dbReference type="RefSeq" id="WP_076033101.1">
    <property type="nucleotide sequence ID" value="NZ_CP016896.1"/>
</dbReference>
<feature type="transmembrane region" description="Helical" evidence="7">
    <location>
        <begin position="489"/>
        <end position="506"/>
    </location>
</feature>
<feature type="transmembrane region" description="Helical" evidence="7">
    <location>
        <begin position="89"/>
        <end position="107"/>
    </location>
</feature>
<feature type="transmembrane region" description="Helical" evidence="7">
    <location>
        <begin position="394"/>
        <end position="415"/>
    </location>
</feature>
<keyword evidence="5 7" id="KW-0472">Membrane</keyword>